<evidence type="ECO:0000259" key="4">
    <source>
        <dbReference type="PROSITE" id="PS50110"/>
    </source>
</evidence>
<comment type="caution">
    <text evidence="5">The sequence shown here is derived from an EMBL/GenBank/DDBJ whole genome shotgun (WGS) entry which is preliminary data.</text>
</comment>
<evidence type="ECO:0000313" key="5">
    <source>
        <dbReference type="EMBL" id="MDO7786633.1"/>
    </source>
</evidence>
<comment type="function">
    <text evidence="2">May play the central regulatory role in sporulation. It may be an element of the effector pathway responsible for the activation of sporulation genes in response to nutritional stress. Spo0A may act in concert with spo0H (a sigma factor) to control the expression of some genes that are critical to the sporulation process.</text>
</comment>
<dbReference type="RefSeq" id="WP_304541700.1">
    <property type="nucleotide sequence ID" value="NZ_JARPTC010000006.1"/>
</dbReference>
<gene>
    <name evidence="5" type="ORF">P6N53_05275</name>
</gene>
<evidence type="ECO:0000256" key="3">
    <source>
        <dbReference type="PROSITE-ProRule" id="PRU00169"/>
    </source>
</evidence>
<keyword evidence="3" id="KW-0597">Phosphoprotein</keyword>
<dbReference type="Pfam" id="PF00072">
    <property type="entry name" value="Response_reg"/>
    <property type="match status" value="1"/>
</dbReference>
<reference evidence="5" key="1">
    <citation type="journal article" date="2023" name="J. Hazard. Mater.">
        <title>Anaerobic biodegradation of pyrene and benzo[a]pyrene by a new sulfate-reducing Desulforamulus aquiferis strain DSA.</title>
        <authorList>
            <person name="Zhang Z."/>
            <person name="Sun J."/>
            <person name="Gong X."/>
            <person name="Wang C."/>
            <person name="Wang H."/>
        </authorList>
    </citation>
    <scope>NUCLEOTIDE SEQUENCE</scope>
    <source>
        <strain evidence="5">DSA</strain>
    </source>
</reference>
<reference evidence="5" key="2">
    <citation type="submission" date="2023-03" db="EMBL/GenBank/DDBJ databases">
        <authorList>
            <person name="Zhang Z."/>
        </authorList>
    </citation>
    <scope>NUCLEOTIDE SEQUENCE</scope>
    <source>
        <strain evidence="5">DSA</strain>
    </source>
</reference>
<dbReference type="Proteomes" id="UP001172911">
    <property type="component" value="Unassembled WGS sequence"/>
</dbReference>
<name>A0AAW7ZB43_9FIRM</name>
<evidence type="ECO:0000256" key="2">
    <source>
        <dbReference type="ARBA" id="ARBA00024867"/>
    </source>
</evidence>
<proteinExistence type="predicted"/>
<evidence type="ECO:0000313" key="6">
    <source>
        <dbReference type="Proteomes" id="UP001172911"/>
    </source>
</evidence>
<dbReference type="SMART" id="SM00448">
    <property type="entry name" value="REC"/>
    <property type="match status" value="1"/>
</dbReference>
<dbReference type="GO" id="GO:0000160">
    <property type="term" value="P:phosphorelay signal transduction system"/>
    <property type="evidence" value="ECO:0007669"/>
    <property type="project" value="InterPro"/>
</dbReference>
<dbReference type="InterPro" id="IPR011006">
    <property type="entry name" value="CheY-like_superfamily"/>
</dbReference>
<keyword evidence="6" id="KW-1185">Reference proteome</keyword>
<dbReference type="EMBL" id="JARPTC010000006">
    <property type="protein sequence ID" value="MDO7786633.1"/>
    <property type="molecule type" value="Genomic_DNA"/>
</dbReference>
<protein>
    <recommendedName>
        <fullName evidence="1">Stage 0 sporulation protein A homolog</fullName>
    </recommendedName>
</protein>
<organism evidence="5 6">
    <name type="scientific">Desulforamulus aquiferis</name>
    <dbReference type="NCBI Taxonomy" id="1397668"/>
    <lineage>
        <taxon>Bacteria</taxon>
        <taxon>Bacillati</taxon>
        <taxon>Bacillota</taxon>
        <taxon>Clostridia</taxon>
        <taxon>Eubacteriales</taxon>
        <taxon>Peptococcaceae</taxon>
        <taxon>Desulforamulus</taxon>
    </lineage>
</organism>
<feature type="domain" description="Response regulatory" evidence="4">
    <location>
        <begin position="2"/>
        <end position="128"/>
    </location>
</feature>
<accession>A0AAW7ZB43</accession>
<dbReference type="InterPro" id="IPR001789">
    <property type="entry name" value="Sig_transdc_resp-reg_receiver"/>
</dbReference>
<dbReference type="Gene3D" id="3.40.50.2300">
    <property type="match status" value="1"/>
</dbReference>
<sequence length="131" mass="14827">MRMLIAEDDFVSREFLFKLLSRYGECDLVVDGLEALDAYLIAVKDEKPYDLICLDIIMPKVDGVKVLKAIRDLENQKGFPLEGRAKIVMTTALAETQIVQRAFDIGCDAYAEKPINPEKFIEVLRNLGMVD</sequence>
<feature type="modified residue" description="4-aspartylphosphate" evidence="3">
    <location>
        <position position="55"/>
    </location>
</feature>
<evidence type="ECO:0000256" key="1">
    <source>
        <dbReference type="ARBA" id="ARBA00018672"/>
    </source>
</evidence>
<dbReference type="CDD" id="cd17546">
    <property type="entry name" value="REC_hyHK_CKI1_RcsC-like"/>
    <property type="match status" value="1"/>
</dbReference>
<dbReference type="SUPFAM" id="SSF52172">
    <property type="entry name" value="CheY-like"/>
    <property type="match status" value="1"/>
</dbReference>
<dbReference type="AlphaFoldDB" id="A0AAW7ZB43"/>
<dbReference type="PANTHER" id="PTHR43228">
    <property type="entry name" value="TWO-COMPONENT RESPONSE REGULATOR"/>
    <property type="match status" value="1"/>
</dbReference>
<dbReference type="PANTHER" id="PTHR43228:SF1">
    <property type="entry name" value="TWO-COMPONENT RESPONSE REGULATOR ARR22"/>
    <property type="match status" value="1"/>
</dbReference>
<dbReference type="InterPro" id="IPR052048">
    <property type="entry name" value="ST_Response_Regulator"/>
</dbReference>
<dbReference type="PROSITE" id="PS50110">
    <property type="entry name" value="RESPONSE_REGULATORY"/>
    <property type="match status" value="1"/>
</dbReference>